<feature type="domain" description="ABC transporter" evidence="5">
    <location>
        <begin position="3"/>
        <end position="233"/>
    </location>
</feature>
<dbReference type="EMBL" id="QPMM01000002">
    <property type="protein sequence ID" value="RFS24724.1"/>
    <property type="molecule type" value="Genomic_DNA"/>
</dbReference>
<comment type="caution">
    <text evidence="6">The sequence shown here is derived from an EMBL/GenBank/DDBJ whole genome shotgun (WGS) entry which is preliminary data.</text>
</comment>
<dbReference type="AlphaFoldDB" id="A0A3E1YE15"/>
<dbReference type="PANTHER" id="PTHR43335:SF2">
    <property type="entry name" value="ABC TRANSPORTER, ATP-BINDING PROTEIN"/>
    <property type="match status" value="1"/>
</dbReference>
<keyword evidence="3" id="KW-0547">Nucleotide-binding</keyword>
<name>A0A3E1YE15_9BACT</name>
<evidence type="ECO:0000256" key="2">
    <source>
        <dbReference type="ARBA" id="ARBA00022448"/>
    </source>
</evidence>
<keyword evidence="2" id="KW-0813">Transport</keyword>
<dbReference type="InterPro" id="IPR027417">
    <property type="entry name" value="P-loop_NTPase"/>
</dbReference>
<dbReference type="Gene3D" id="3.40.50.300">
    <property type="entry name" value="P-loop containing nucleotide triphosphate hydrolases"/>
    <property type="match status" value="1"/>
</dbReference>
<dbReference type="GO" id="GO:0005524">
    <property type="term" value="F:ATP binding"/>
    <property type="evidence" value="ECO:0007669"/>
    <property type="project" value="UniProtKB-KW"/>
</dbReference>
<dbReference type="OrthoDB" id="9785229at2"/>
<dbReference type="Proteomes" id="UP000260644">
    <property type="component" value="Unassembled WGS sequence"/>
</dbReference>
<proteinExistence type="inferred from homology"/>
<sequence>MQLVINDLRKCYPNGVQALNGVSLQINKGMFGLLGPNGAGKSSLMRTISTLQDADSGSIKFGEIDVLSQKEEVRRLLGYLPQDFGVYPRVSADTMLHHIAALKGINNKKERKEIVEALLHKVNLYNVRHKNLGTYSGGMRQRFGIAQAMIGNPQLIIVDEPTAGLDPTERVRFHNLLSEIGENAVVILSTHIVEDVSHLCTNMAVICGGEVMLQGEPKKIISSMQGKIWKKVVEKHEAKDYASRMKVISTNLLGGKTMLHVYSESLPESGFSPIDADLEDVYFHAISSKVNLVML</sequence>
<reference evidence="6 7" key="1">
    <citation type="submission" date="2018-07" db="EMBL/GenBank/DDBJ databases">
        <title>Chitinophaga K2CV101002-2 sp. nov., isolated from a monsoon evergreen broad-leaved forest soil.</title>
        <authorList>
            <person name="Lv Y."/>
        </authorList>
    </citation>
    <scope>NUCLEOTIDE SEQUENCE [LARGE SCALE GENOMIC DNA]</scope>
    <source>
        <strain evidence="6 7">GDMCC 1.1288</strain>
    </source>
</reference>
<dbReference type="PANTHER" id="PTHR43335">
    <property type="entry name" value="ABC TRANSPORTER, ATP-BINDING PROTEIN"/>
    <property type="match status" value="1"/>
</dbReference>
<keyword evidence="7" id="KW-1185">Reference proteome</keyword>
<dbReference type="InterPro" id="IPR017871">
    <property type="entry name" value="ABC_transporter-like_CS"/>
</dbReference>
<dbReference type="SMART" id="SM00382">
    <property type="entry name" value="AAA"/>
    <property type="match status" value="1"/>
</dbReference>
<protein>
    <submittedName>
        <fullName evidence="6">ABC transporter ATP-binding protein</fullName>
    </submittedName>
</protein>
<evidence type="ECO:0000256" key="1">
    <source>
        <dbReference type="ARBA" id="ARBA00005417"/>
    </source>
</evidence>
<dbReference type="PROSITE" id="PS00211">
    <property type="entry name" value="ABC_TRANSPORTER_1"/>
    <property type="match status" value="1"/>
</dbReference>
<evidence type="ECO:0000313" key="7">
    <source>
        <dbReference type="Proteomes" id="UP000260644"/>
    </source>
</evidence>
<evidence type="ECO:0000259" key="5">
    <source>
        <dbReference type="PROSITE" id="PS50893"/>
    </source>
</evidence>
<comment type="similarity">
    <text evidence="1">Belongs to the ABC transporter superfamily.</text>
</comment>
<accession>A0A3E1YE15</accession>
<evidence type="ECO:0000313" key="6">
    <source>
        <dbReference type="EMBL" id="RFS24724.1"/>
    </source>
</evidence>
<organism evidence="6 7">
    <name type="scientific">Chitinophaga silvatica</name>
    <dbReference type="NCBI Taxonomy" id="2282649"/>
    <lineage>
        <taxon>Bacteria</taxon>
        <taxon>Pseudomonadati</taxon>
        <taxon>Bacteroidota</taxon>
        <taxon>Chitinophagia</taxon>
        <taxon>Chitinophagales</taxon>
        <taxon>Chitinophagaceae</taxon>
        <taxon>Chitinophaga</taxon>
    </lineage>
</organism>
<dbReference type="InterPro" id="IPR003439">
    <property type="entry name" value="ABC_transporter-like_ATP-bd"/>
</dbReference>
<dbReference type="PROSITE" id="PS50893">
    <property type="entry name" value="ABC_TRANSPORTER_2"/>
    <property type="match status" value="1"/>
</dbReference>
<dbReference type="Pfam" id="PF00005">
    <property type="entry name" value="ABC_tran"/>
    <property type="match status" value="1"/>
</dbReference>
<keyword evidence="4 6" id="KW-0067">ATP-binding</keyword>
<dbReference type="InterPro" id="IPR003593">
    <property type="entry name" value="AAA+_ATPase"/>
</dbReference>
<evidence type="ECO:0000256" key="3">
    <source>
        <dbReference type="ARBA" id="ARBA00022741"/>
    </source>
</evidence>
<dbReference type="RefSeq" id="WP_116974581.1">
    <property type="nucleotide sequence ID" value="NZ_QPMM01000002.1"/>
</dbReference>
<evidence type="ECO:0000256" key="4">
    <source>
        <dbReference type="ARBA" id="ARBA00022840"/>
    </source>
</evidence>
<dbReference type="GO" id="GO:0016887">
    <property type="term" value="F:ATP hydrolysis activity"/>
    <property type="evidence" value="ECO:0007669"/>
    <property type="project" value="InterPro"/>
</dbReference>
<gene>
    <name evidence="6" type="ORF">DVR12_05870</name>
</gene>
<dbReference type="CDD" id="cd03264">
    <property type="entry name" value="ABC_drug_resistance_like"/>
    <property type="match status" value="1"/>
</dbReference>
<dbReference type="SUPFAM" id="SSF52540">
    <property type="entry name" value="P-loop containing nucleoside triphosphate hydrolases"/>
    <property type="match status" value="1"/>
</dbReference>